<evidence type="ECO:0000256" key="9">
    <source>
        <dbReference type="HAMAP-Rule" id="MF_00082"/>
    </source>
</evidence>
<evidence type="ECO:0000256" key="2">
    <source>
        <dbReference type="ARBA" id="ARBA00022571"/>
    </source>
</evidence>
<evidence type="ECO:0000259" key="10">
    <source>
        <dbReference type="Pfam" id="PF00696"/>
    </source>
</evidence>
<evidence type="ECO:0000256" key="1">
    <source>
        <dbReference type="ARBA" id="ARBA00004828"/>
    </source>
</evidence>
<dbReference type="InterPro" id="IPR001057">
    <property type="entry name" value="Glu/AcGlu_kinase"/>
</dbReference>
<dbReference type="Gene3D" id="3.40.1160.10">
    <property type="entry name" value="Acetylglutamate kinase-like"/>
    <property type="match status" value="1"/>
</dbReference>
<organism evidence="11 12">
    <name type="scientific">Spiribacter onubensis</name>
    <dbReference type="NCBI Taxonomy" id="3122420"/>
    <lineage>
        <taxon>Bacteria</taxon>
        <taxon>Pseudomonadati</taxon>
        <taxon>Pseudomonadota</taxon>
        <taxon>Gammaproteobacteria</taxon>
        <taxon>Chromatiales</taxon>
        <taxon>Ectothiorhodospiraceae</taxon>
        <taxon>Spiribacter</taxon>
    </lineage>
</organism>
<accession>A0ABV3S9X1</accession>
<feature type="binding site" evidence="9">
    <location>
        <begin position="68"/>
        <end position="69"/>
    </location>
    <ligand>
        <name>substrate</name>
    </ligand>
</feature>
<evidence type="ECO:0000313" key="12">
    <source>
        <dbReference type="Proteomes" id="UP001556653"/>
    </source>
</evidence>
<comment type="similarity">
    <text evidence="9">Belongs to the acetylglutamate kinase family. ArgB subfamily.</text>
</comment>
<evidence type="ECO:0000313" key="11">
    <source>
        <dbReference type="EMBL" id="MEX0386924.1"/>
    </source>
</evidence>
<feature type="domain" description="Aspartate/glutamate/uridylate kinase" evidence="10">
    <location>
        <begin position="29"/>
        <end position="273"/>
    </location>
</feature>
<keyword evidence="4 9" id="KW-0808">Transferase</keyword>
<name>A0ABV3S9X1_9GAMM</name>
<dbReference type="HAMAP" id="MF_00082">
    <property type="entry name" value="ArgB"/>
    <property type="match status" value="1"/>
</dbReference>
<keyword evidence="5 9" id="KW-0547">Nucleotide-binding</keyword>
<keyword evidence="9" id="KW-0963">Cytoplasm</keyword>
<comment type="pathway">
    <text evidence="1 9">Amino-acid biosynthesis; L-arginine biosynthesis; N(2)-acetyl-L-ornithine from L-glutamate: step 2/4.</text>
</comment>
<dbReference type="EC" id="2.7.2.8" evidence="9"/>
<reference evidence="11 12" key="1">
    <citation type="submission" date="2024-02" db="EMBL/GenBank/DDBJ databases">
        <title>New especies of Spiribacter isolated from saline water.</title>
        <authorList>
            <person name="Leon M.J."/>
            <person name="De La Haba R."/>
            <person name="Sanchez-Porro C."/>
            <person name="Ventosa A."/>
        </authorList>
    </citation>
    <scope>NUCLEOTIDE SEQUENCE [LARGE SCALE GENOMIC DNA]</scope>
    <source>
        <strain evidence="12">ag22IC4-227</strain>
    </source>
</reference>
<evidence type="ECO:0000256" key="7">
    <source>
        <dbReference type="ARBA" id="ARBA00022840"/>
    </source>
</evidence>
<dbReference type="PANTHER" id="PTHR23342:SF0">
    <property type="entry name" value="N-ACETYLGLUTAMATE SYNTHASE, MITOCHONDRIAL"/>
    <property type="match status" value="1"/>
</dbReference>
<dbReference type="NCBIfam" id="TIGR00761">
    <property type="entry name" value="argB"/>
    <property type="match status" value="1"/>
</dbReference>
<dbReference type="InterPro" id="IPR036393">
    <property type="entry name" value="AceGlu_kinase-like_sf"/>
</dbReference>
<dbReference type="PIRSF" id="PIRSF000728">
    <property type="entry name" value="NAGK"/>
    <property type="match status" value="1"/>
</dbReference>
<dbReference type="EMBL" id="JBAKFJ010000001">
    <property type="protein sequence ID" value="MEX0386924.1"/>
    <property type="molecule type" value="Genomic_DNA"/>
</dbReference>
<dbReference type="GO" id="GO:0003991">
    <property type="term" value="F:acetylglutamate kinase activity"/>
    <property type="evidence" value="ECO:0007669"/>
    <property type="project" value="UniProtKB-EC"/>
</dbReference>
<proteinExistence type="inferred from homology"/>
<evidence type="ECO:0000256" key="6">
    <source>
        <dbReference type="ARBA" id="ARBA00022777"/>
    </source>
</evidence>
<comment type="function">
    <text evidence="9">Catalyzes the ATP-dependent phosphorylation of N-acetyl-L-glutamate.</text>
</comment>
<dbReference type="Proteomes" id="UP001556653">
    <property type="component" value="Unassembled WGS sequence"/>
</dbReference>
<sequence>MSNDATPPTQVAHVLTEALPYIRRFHGRTVVVKYGGNAMVDEELKRGFARDVVLMKLVGINPVVVHGGGPQIGTVLERIGKETEFVQGMRVTDSETMDVVEMVLGGLVNKEIVSLINTHGGRAVGLSGKDGGLIQARRLTLTGTGPAEKAPEIIDIGHVGEVTGIDPSLMSLLDGADFIPVVAPIGVDEAGISYNINADLVAGHLAQTLRAEKLILMTNTAGILDGAGNLLTGLDAERVAQLIDDGTIHGGMLPKVDCALQAVRNGVGAATIIDGRVPHAVLLELFTDSGVGTLIHGEDVNGASGATQAP</sequence>
<feature type="binding site" evidence="9">
    <location>
        <position position="195"/>
    </location>
    <ligand>
        <name>substrate</name>
    </ligand>
</feature>
<protein>
    <recommendedName>
        <fullName evidence="9">Acetylglutamate kinase</fullName>
        <ecNumber evidence="9">2.7.2.8</ecNumber>
    </recommendedName>
    <alternativeName>
        <fullName evidence="9">N-acetyl-L-glutamate 5-phosphotransferase</fullName>
    </alternativeName>
    <alternativeName>
        <fullName evidence="9">NAG kinase</fullName>
        <shortName evidence="9">NAGK</shortName>
    </alternativeName>
</protein>
<gene>
    <name evidence="9 11" type="primary">argB</name>
    <name evidence="11" type="ORF">V6X64_07970</name>
</gene>
<dbReference type="CDD" id="cd04250">
    <property type="entry name" value="AAK_NAGK-C"/>
    <property type="match status" value="1"/>
</dbReference>
<feature type="binding site" evidence="9">
    <location>
        <position position="90"/>
    </location>
    <ligand>
        <name>substrate</name>
    </ligand>
</feature>
<evidence type="ECO:0000256" key="4">
    <source>
        <dbReference type="ARBA" id="ARBA00022679"/>
    </source>
</evidence>
<feature type="site" description="Transition state stabilizer" evidence="9">
    <location>
        <position position="255"/>
    </location>
</feature>
<comment type="catalytic activity">
    <reaction evidence="8 9">
        <text>N-acetyl-L-glutamate + ATP = N-acetyl-L-glutamyl 5-phosphate + ADP</text>
        <dbReference type="Rhea" id="RHEA:14629"/>
        <dbReference type="ChEBI" id="CHEBI:30616"/>
        <dbReference type="ChEBI" id="CHEBI:44337"/>
        <dbReference type="ChEBI" id="CHEBI:57936"/>
        <dbReference type="ChEBI" id="CHEBI:456216"/>
        <dbReference type="EC" id="2.7.2.8"/>
    </reaction>
</comment>
<keyword evidence="6 9" id="KW-0418">Kinase</keyword>
<evidence type="ECO:0000256" key="5">
    <source>
        <dbReference type="ARBA" id="ARBA00022741"/>
    </source>
</evidence>
<dbReference type="PRINTS" id="PR00474">
    <property type="entry name" value="GLU5KINASE"/>
</dbReference>
<dbReference type="InterPro" id="IPR004662">
    <property type="entry name" value="AcgluKinase_fam"/>
</dbReference>
<evidence type="ECO:0000256" key="8">
    <source>
        <dbReference type="ARBA" id="ARBA00048141"/>
    </source>
</evidence>
<dbReference type="InterPro" id="IPR001048">
    <property type="entry name" value="Asp/Glu/Uridylate_kinase"/>
</dbReference>
<keyword evidence="3 9" id="KW-0028">Amino-acid biosynthesis</keyword>
<dbReference type="InterPro" id="IPR037528">
    <property type="entry name" value="ArgB"/>
</dbReference>
<feature type="site" description="Transition state stabilizer" evidence="9">
    <location>
        <position position="33"/>
    </location>
</feature>
<dbReference type="Pfam" id="PF00696">
    <property type="entry name" value="AA_kinase"/>
    <property type="match status" value="1"/>
</dbReference>
<comment type="subcellular location">
    <subcellularLocation>
        <location evidence="9">Cytoplasm</location>
    </subcellularLocation>
</comment>
<keyword evidence="12" id="KW-1185">Reference proteome</keyword>
<evidence type="ECO:0000256" key="3">
    <source>
        <dbReference type="ARBA" id="ARBA00022605"/>
    </source>
</evidence>
<dbReference type="RefSeq" id="WP_367967415.1">
    <property type="nucleotide sequence ID" value="NZ_JBAKFJ010000001.1"/>
</dbReference>
<dbReference type="InterPro" id="IPR041727">
    <property type="entry name" value="NAGK-C"/>
</dbReference>
<dbReference type="PANTHER" id="PTHR23342">
    <property type="entry name" value="N-ACETYLGLUTAMATE SYNTHASE"/>
    <property type="match status" value="1"/>
</dbReference>
<keyword evidence="2 9" id="KW-0055">Arginine biosynthesis</keyword>
<dbReference type="SUPFAM" id="SSF53633">
    <property type="entry name" value="Carbamate kinase-like"/>
    <property type="match status" value="1"/>
</dbReference>
<comment type="caution">
    <text evidence="11">The sequence shown here is derived from an EMBL/GenBank/DDBJ whole genome shotgun (WGS) entry which is preliminary data.</text>
</comment>
<keyword evidence="7 9" id="KW-0067">ATP-binding</keyword>